<dbReference type="Pfam" id="PF08241">
    <property type="entry name" value="Methyltransf_11"/>
    <property type="match status" value="1"/>
</dbReference>
<organism evidence="2 3">
    <name type="scientific">candidate division WOR-3 bacterium RBG_13_43_14</name>
    <dbReference type="NCBI Taxonomy" id="1802590"/>
    <lineage>
        <taxon>Bacteria</taxon>
        <taxon>Bacteria division WOR-3</taxon>
    </lineage>
</organism>
<protein>
    <recommendedName>
        <fullName evidence="1">Methyltransferase type 11 domain-containing protein</fullName>
    </recommendedName>
</protein>
<dbReference type="EMBL" id="MEUM01000137">
    <property type="protein sequence ID" value="OGC39394.1"/>
    <property type="molecule type" value="Genomic_DNA"/>
</dbReference>
<dbReference type="Proteomes" id="UP000177025">
    <property type="component" value="Unassembled WGS sequence"/>
</dbReference>
<gene>
    <name evidence="2" type="ORF">A2Y85_06250</name>
</gene>
<evidence type="ECO:0000259" key="1">
    <source>
        <dbReference type="Pfam" id="PF08241"/>
    </source>
</evidence>
<evidence type="ECO:0000313" key="2">
    <source>
        <dbReference type="EMBL" id="OGC39394.1"/>
    </source>
</evidence>
<dbReference type="Gene3D" id="3.40.50.150">
    <property type="entry name" value="Vaccinia Virus protein VP39"/>
    <property type="match status" value="1"/>
</dbReference>
<evidence type="ECO:0000313" key="3">
    <source>
        <dbReference type="Proteomes" id="UP000177025"/>
    </source>
</evidence>
<reference evidence="2 3" key="1">
    <citation type="journal article" date="2016" name="Nat. Commun.">
        <title>Thousands of microbial genomes shed light on interconnected biogeochemical processes in an aquifer system.</title>
        <authorList>
            <person name="Anantharaman K."/>
            <person name="Brown C.T."/>
            <person name="Hug L.A."/>
            <person name="Sharon I."/>
            <person name="Castelle C.J."/>
            <person name="Probst A.J."/>
            <person name="Thomas B.C."/>
            <person name="Singh A."/>
            <person name="Wilkins M.J."/>
            <person name="Karaoz U."/>
            <person name="Brodie E.L."/>
            <person name="Williams K.H."/>
            <person name="Hubbard S.S."/>
            <person name="Banfield J.F."/>
        </authorList>
    </citation>
    <scope>NUCLEOTIDE SEQUENCE [LARGE SCALE GENOMIC DNA]</scope>
</reference>
<name>A0A1F4U356_UNCW3</name>
<sequence length="254" mass="29261">MIGRASTKKTWDRFWSNRSSSEIYPPVNDIASELKKVTDLAYKKILEVGAGTGRDSIRISAEQNQVYVLDYSPISIDLIRSQPHSQRLLLIQSDALSCPVPDGTFDIIFHQGLLEHFSSPHRLLKENHRILKSGGFLAVDVPQTIHIYTLIKQALILCKLWFGGWERQFTPRSLSRLLIKSGFEPVHYYGDWSRPGILYKIVKLIASRLKIKLPMYPRFLGKITESFYRTQQKLRTKRILQYTAFSIGIIARKI</sequence>
<dbReference type="CDD" id="cd02440">
    <property type="entry name" value="AdoMet_MTases"/>
    <property type="match status" value="1"/>
</dbReference>
<dbReference type="SUPFAM" id="SSF53335">
    <property type="entry name" value="S-adenosyl-L-methionine-dependent methyltransferases"/>
    <property type="match status" value="1"/>
</dbReference>
<dbReference type="AlphaFoldDB" id="A0A1F4U356"/>
<dbReference type="InterPro" id="IPR013216">
    <property type="entry name" value="Methyltransf_11"/>
</dbReference>
<dbReference type="InterPro" id="IPR029063">
    <property type="entry name" value="SAM-dependent_MTases_sf"/>
</dbReference>
<dbReference type="GO" id="GO:0008757">
    <property type="term" value="F:S-adenosylmethionine-dependent methyltransferase activity"/>
    <property type="evidence" value="ECO:0007669"/>
    <property type="project" value="InterPro"/>
</dbReference>
<accession>A0A1F4U356</accession>
<proteinExistence type="predicted"/>
<dbReference type="PANTHER" id="PTHR43861">
    <property type="entry name" value="TRANS-ACONITATE 2-METHYLTRANSFERASE-RELATED"/>
    <property type="match status" value="1"/>
</dbReference>
<feature type="domain" description="Methyltransferase type 11" evidence="1">
    <location>
        <begin position="46"/>
        <end position="138"/>
    </location>
</feature>
<comment type="caution">
    <text evidence="2">The sequence shown here is derived from an EMBL/GenBank/DDBJ whole genome shotgun (WGS) entry which is preliminary data.</text>
</comment>